<protein>
    <submittedName>
        <fullName evidence="3">GXGXG motif-containing protein</fullName>
    </submittedName>
</protein>
<organism evidence="3">
    <name type="scientific">Candidatus Kentrum sp. LPFa</name>
    <dbReference type="NCBI Taxonomy" id="2126335"/>
    <lineage>
        <taxon>Bacteria</taxon>
        <taxon>Pseudomonadati</taxon>
        <taxon>Pseudomonadota</taxon>
        <taxon>Gammaproteobacteria</taxon>
        <taxon>Candidatus Kentrum</taxon>
    </lineage>
</organism>
<dbReference type="Pfam" id="PF01493">
    <property type="entry name" value="GXGXG"/>
    <property type="match status" value="1"/>
</dbReference>
<dbReference type="GO" id="GO:0016491">
    <property type="term" value="F:oxidoreductase activity"/>
    <property type="evidence" value="ECO:0007669"/>
    <property type="project" value="InterPro"/>
</dbReference>
<dbReference type="Gene3D" id="2.160.20.60">
    <property type="entry name" value="Glutamate synthase, alpha subunit, C-terminal domain"/>
    <property type="match status" value="1"/>
</dbReference>
<name>A0A450XXL1_9GAMM</name>
<dbReference type="PANTHER" id="PTHR43100:SF1">
    <property type="entry name" value="GLUTAMATE SYNTHASE [NADPH] SMALL CHAIN"/>
    <property type="match status" value="1"/>
</dbReference>
<sequence length="188" mass="20900">MLHICTRGIIGNTVLYGATGGQCYFRGIAGERFAVRNSGAIAVVEGVGDHGCEYMTGGVVVVLGGAGRNFAAGMSGGIAYVLDEKGDFDIRCNPAMVELEKIVEDEDDKDIMARLEEIRELPQDLLPMELPEDKLRHDATRLKMLIARHVRQTGSERGQLILDNWEEYLPKFVKVMPMEYRRALGEKR</sequence>
<dbReference type="EMBL" id="CAADFM010000234">
    <property type="protein sequence ID" value="VFK19705.1"/>
    <property type="molecule type" value="Genomic_DNA"/>
</dbReference>
<proteinExistence type="predicted"/>
<dbReference type="SUPFAM" id="SSF69336">
    <property type="entry name" value="Alpha subunit of glutamate synthase, C-terminal domain"/>
    <property type="match status" value="1"/>
</dbReference>
<dbReference type="PANTHER" id="PTHR43100">
    <property type="entry name" value="GLUTAMATE SYNTHASE [NADPH] SMALL CHAIN"/>
    <property type="match status" value="1"/>
</dbReference>
<dbReference type="InterPro" id="IPR051394">
    <property type="entry name" value="Glutamate_Synthase"/>
</dbReference>
<accession>A0A450XXL1</accession>
<dbReference type="EMBL" id="CAADFP010000234">
    <property type="protein sequence ID" value="VFK33977.1"/>
    <property type="molecule type" value="Genomic_DNA"/>
</dbReference>
<dbReference type="InterPro" id="IPR036485">
    <property type="entry name" value="Glu_synth_asu_C_sf"/>
</dbReference>
<reference evidence="3" key="1">
    <citation type="submission" date="2019-02" db="EMBL/GenBank/DDBJ databases">
        <authorList>
            <person name="Gruber-Vodicka R. H."/>
            <person name="Seah K. B. B."/>
        </authorList>
    </citation>
    <scope>NUCLEOTIDE SEQUENCE</scope>
    <source>
        <strain evidence="2">BECK_S312</strain>
        <strain evidence="3">BECK_S426</strain>
    </source>
</reference>
<evidence type="ECO:0000313" key="2">
    <source>
        <dbReference type="EMBL" id="VFK19705.1"/>
    </source>
</evidence>
<evidence type="ECO:0000313" key="3">
    <source>
        <dbReference type="EMBL" id="VFK33977.1"/>
    </source>
</evidence>
<evidence type="ECO:0000259" key="1">
    <source>
        <dbReference type="Pfam" id="PF01493"/>
    </source>
</evidence>
<feature type="domain" description="Glutamate synthase alpha subunit C-terminal" evidence="1">
    <location>
        <begin position="8"/>
        <end position="107"/>
    </location>
</feature>
<dbReference type="InterPro" id="IPR002489">
    <property type="entry name" value="Glu_synth_asu_C"/>
</dbReference>
<dbReference type="AlphaFoldDB" id="A0A450XXL1"/>
<gene>
    <name evidence="2" type="ORF">BECKLPF1236A_GA0070988_102343</name>
    <name evidence="3" type="ORF">BECKLPF1236C_GA0070990_102343</name>
</gene>